<sequence>MADKTKYRMYEKLVSGRPWLEKLLCREEFTSHGMVSPKNMEDVITDWEGCFQRVKVLLDKYRLMEDRQIGRIASWVMEHVDEKVTLENVAADVAAAVGYSSAEYFFQNIQKENRCHTSCLAERQEQSAEKLTLHFEDAIIFLNSKKDACGNEEKRAE</sequence>
<dbReference type="Proteomes" id="UP001198220">
    <property type="component" value="Unassembled WGS sequence"/>
</dbReference>
<dbReference type="AlphaFoldDB" id="A0AAE3A9K2"/>
<proteinExistence type="predicted"/>
<reference evidence="1 2" key="1">
    <citation type="submission" date="2021-10" db="EMBL/GenBank/DDBJ databases">
        <title>Anaerobic single-cell dispensing facilitates the cultivation of human gut bacteria.</title>
        <authorList>
            <person name="Afrizal A."/>
        </authorList>
    </citation>
    <scope>NUCLEOTIDE SEQUENCE [LARGE SCALE GENOMIC DNA]</scope>
    <source>
        <strain evidence="1 2">CLA-AA-H276</strain>
    </source>
</reference>
<evidence type="ECO:0000313" key="2">
    <source>
        <dbReference type="Proteomes" id="UP001198220"/>
    </source>
</evidence>
<dbReference type="EMBL" id="JAJEPS010000008">
    <property type="protein sequence ID" value="MCC2126355.1"/>
    <property type="molecule type" value="Genomic_DNA"/>
</dbReference>
<accession>A0AAE3A9K2</accession>
<evidence type="ECO:0000313" key="1">
    <source>
        <dbReference type="EMBL" id="MCC2126355.1"/>
    </source>
</evidence>
<comment type="caution">
    <text evidence="1">The sequence shown here is derived from an EMBL/GenBank/DDBJ whole genome shotgun (WGS) entry which is preliminary data.</text>
</comment>
<dbReference type="RefSeq" id="WP_308459451.1">
    <property type="nucleotide sequence ID" value="NZ_JAJEPS010000008.1"/>
</dbReference>
<protein>
    <submittedName>
        <fullName evidence="1">Uncharacterized protein</fullName>
    </submittedName>
</protein>
<name>A0AAE3A9K2_9FIRM</name>
<keyword evidence="2" id="KW-1185">Reference proteome</keyword>
<dbReference type="Gene3D" id="1.10.10.60">
    <property type="entry name" value="Homeodomain-like"/>
    <property type="match status" value="1"/>
</dbReference>
<organism evidence="1 2">
    <name type="scientific">Hominiventricola filiformis</name>
    <dbReference type="NCBI Taxonomy" id="2885352"/>
    <lineage>
        <taxon>Bacteria</taxon>
        <taxon>Bacillati</taxon>
        <taxon>Bacillota</taxon>
        <taxon>Clostridia</taxon>
        <taxon>Lachnospirales</taxon>
        <taxon>Lachnospiraceae</taxon>
        <taxon>Hominiventricola</taxon>
    </lineage>
</organism>
<gene>
    <name evidence="1" type="ORF">LKD36_09190</name>
</gene>